<evidence type="ECO:0000256" key="6">
    <source>
        <dbReference type="ARBA" id="ARBA00023170"/>
    </source>
</evidence>
<keyword evidence="6" id="KW-0675">Receptor</keyword>
<keyword evidence="5" id="KW-0472">Membrane</keyword>
<keyword evidence="3" id="KW-1003">Cell membrane</keyword>
<comment type="similarity">
    <text evidence="2">Belongs to the GDNFR family.</text>
</comment>
<evidence type="ECO:0000256" key="4">
    <source>
        <dbReference type="ARBA" id="ARBA00022729"/>
    </source>
</evidence>
<keyword evidence="4" id="KW-0732">Signal</keyword>
<feature type="compositionally biased region" description="Gly residues" evidence="8">
    <location>
        <begin position="400"/>
        <end position="409"/>
    </location>
</feature>
<dbReference type="InterPro" id="IPR037193">
    <property type="entry name" value="GDNF_alpha"/>
</dbReference>
<dbReference type="GO" id="GO:0007169">
    <property type="term" value="P:cell surface receptor protein tyrosine kinase signaling pathway"/>
    <property type="evidence" value="ECO:0007669"/>
    <property type="project" value="UniProtKB-ARBA"/>
</dbReference>
<evidence type="ECO:0000259" key="9">
    <source>
        <dbReference type="SMART" id="SM00907"/>
    </source>
</evidence>
<evidence type="ECO:0000256" key="3">
    <source>
        <dbReference type="ARBA" id="ARBA00022475"/>
    </source>
</evidence>
<protein>
    <submittedName>
        <fullName evidence="10">Uncharacterized protein, isoform C</fullName>
    </submittedName>
</protein>
<keyword evidence="7" id="KW-0325">Glycoprotein</keyword>
<dbReference type="Proteomes" id="UP000007801">
    <property type="component" value="Unassembled WGS sequence"/>
</dbReference>
<comment type="subcellular location">
    <subcellularLocation>
        <location evidence="1">Cell membrane</location>
    </subcellularLocation>
</comment>
<dbReference type="EMBL" id="CH902623">
    <property type="protein sequence ID" value="KPU72765.1"/>
    <property type="molecule type" value="Genomic_DNA"/>
</dbReference>
<feature type="domain" description="GDNF/GAS1" evidence="9">
    <location>
        <begin position="127"/>
        <end position="204"/>
    </location>
</feature>
<evidence type="ECO:0000256" key="8">
    <source>
        <dbReference type="SAM" id="MobiDB-lite"/>
    </source>
</evidence>
<reference evidence="10 11" key="1">
    <citation type="journal article" date="2007" name="Nature">
        <title>Evolution of genes and genomes on the Drosophila phylogeny.</title>
        <authorList>
            <consortium name="Drosophila 12 Genomes Consortium"/>
            <person name="Clark A.G."/>
            <person name="Eisen M.B."/>
            <person name="Smith D.R."/>
            <person name="Bergman C.M."/>
            <person name="Oliver B."/>
            <person name="Markow T.A."/>
            <person name="Kaufman T.C."/>
            <person name="Kellis M."/>
            <person name="Gelbart W."/>
            <person name="Iyer V.N."/>
            <person name="Pollard D.A."/>
            <person name="Sackton T.B."/>
            <person name="Larracuente A.M."/>
            <person name="Singh N.D."/>
            <person name="Abad J.P."/>
            <person name="Abt D.N."/>
            <person name="Adryan B."/>
            <person name="Aguade M."/>
            <person name="Akashi H."/>
            <person name="Anderson W.W."/>
            <person name="Aquadro C.F."/>
            <person name="Ardell D.H."/>
            <person name="Arguello R."/>
            <person name="Artieri C.G."/>
            <person name="Barbash D.A."/>
            <person name="Barker D."/>
            <person name="Barsanti P."/>
            <person name="Batterham P."/>
            <person name="Batzoglou S."/>
            <person name="Begun D."/>
            <person name="Bhutkar A."/>
            <person name="Blanco E."/>
            <person name="Bosak S.A."/>
            <person name="Bradley R.K."/>
            <person name="Brand A.D."/>
            <person name="Brent M.R."/>
            <person name="Brooks A.N."/>
            <person name="Brown R.H."/>
            <person name="Butlin R.K."/>
            <person name="Caggese C."/>
            <person name="Calvi B.R."/>
            <person name="Bernardo de Carvalho A."/>
            <person name="Caspi A."/>
            <person name="Castrezana S."/>
            <person name="Celniker S.E."/>
            <person name="Chang J.L."/>
            <person name="Chapple C."/>
            <person name="Chatterji S."/>
            <person name="Chinwalla A."/>
            <person name="Civetta A."/>
            <person name="Clifton S.W."/>
            <person name="Comeron J.M."/>
            <person name="Costello J.C."/>
            <person name="Coyne J.A."/>
            <person name="Daub J."/>
            <person name="David R.G."/>
            <person name="Delcher A.L."/>
            <person name="Delehaunty K."/>
            <person name="Do C.B."/>
            <person name="Ebling H."/>
            <person name="Edwards K."/>
            <person name="Eickbush T."/>
            <person name="Evans J.D."/>
            <person name="Filipski A."/>
            <person name="Findeiss S."/>
            <person name="Freyhult E."/>
            <person name="Fulton L."/>
            <person name="Fulton R."/>
            <person name="Garcia A.C."/>
            <person name="Gardiner A."/>
            <person name="Garfield D.A."/>
            <person name="Garvin B.E."/>
            <person name="Gibson G."/>
            <person name="Gilbert D."/>
            <person name="Gnerre S."/>
            <person name="Godfrey J."/>
            <person name="Good R."/>
            <person name="Gotea V."/>
            <person name="Gravely B."/>
            <person name="Greenberg A.J."/>
            <person name="Griffiths-Jones S."/>
            <person name="Gross S."/>
            <person name="Guigo R."/>
            <person name="Gustafson E.A."/>
            <person name="Haerty W."/>
            <person name="Hahn M.W."/>
            <person name="Halligan D.L."/>
            <person name="Halpern A.L."/>
            <person name="Halter G.M."/>
            <person name="Han M.V."/>
            <person name="Heger A."/>
            <person name="Hillier L."/>
            <person name="Hinrichs A.S."/>
            <person name="Holmes I."/>
            <person name="Hoskins R.A."/>
            <person name="Hubisz M.J."/>
            <person name="Hultmark D."/>
            <person name="Huntley M.A."/>
            <person name="Jaffe D.B."/>
            <person name="Jagadeeshan S."/>
            <person name="Jeck W.R."/>
            <person name="Johnson J."/>
            <person name="Jones C.D."/>
            <person name="Jordan W.C."/>
            <person name="Karpen G.H."/>
            <person name="Kataoka E."/>
            <person name="Keightley P.D."/>
            <person name="Kheradpour P."/>
            <person name="Kirkness E.F."/>
            <person name="Koerich L.B."/>
            <person name="Kristiansen K."/>
            <person name="Kudrna D."/>
            <person name="Kulathinal R.J."/>
            <person name="Kumar S."/>
            <person name="Kwok R."/>
            <person name="Lander E."/>
            <person name="Langley C.H."/>
            <person name="Lapoint R."/>
            <person name="Lazzaro B.P."/>
            <person name="Lee S.J."/>
            <person name="Levesque L."/>
            <person name="Li R."/>
            <person name="Lin C.F."/>
            <person name="Lin M.F."/>
            <person name="Lindblad-Toh K."/>
            <person name="Llopart A."/>
            <person name="Long M."/>
            <person name="Low L."/>
            <person name="Lozovsky E."/>
            <person name="Lu J."/>
            <person name="Luo M."/>
            <person name="Machado C.A."/>
            <person name="Makalowski W."/>
            <person name="Marzo M."/>
            <person name="Matsuda M."/>
            <person name="Matzkin L."/>
            <person name="McAllister B."/>
            <person name="McBride C.S."/>
            <person name="McKernan B."/>
            <person name="McKernan K."/>
            <person name="Mendez-Lago M."/>
            <person name="Minx P."/>
            <person name="Mollenhauer M.U."/>
            <person name="Montooth K."/>
            <person name="Mount S.M."/>
            <person name="Mu X."/>
            <person name="Myers E."/>
            <person name="Negre B."/>
            <person name="Newfeld S."/>
            <person name="Nielsen R."/>
            <person name="Noor M.A."/>
            <person name="O'Grady P."/>
            <person name="Pachter L."/>
            <person name="Papaceit M."/>
            <person name="Parisi M.J."/>
            <person name="Parisi M."/>
            <person name="Parts L."/>
            <person name="Pedersen J.S."/>
            <person name="Pesole G."/>
            <person name="Phillippy A.M."/>
            <person name="Ponting C.P."/>
            <person name="Pop M."/>
            <person name="Porcelli D."/>
            <person name="Powell J.R."/>
            <person name="Prohaska S."/>
            <person name="Pruitt K."/>
            <person name="Puig M."/>
            <person name="Quesneville H."/>
            <person name="Ram K.R."/>
            <person name="Rand D."/>
            <person name="Rasmussen M.D."/>
            <person name="Reed L.K."/>
            <person name="Reenan R."/>
            <person name="Reily A."/>
            <person name="Remington K.A."/>
            <person name="Rieger T.T."/>
            <person name="Ritchie M.G."/>
            <person name="Robin C."/>
            <person name="Rogers Y.H."/>
            <person name="Rohde C."/>
            <person name="Rozas J."/>
            <person name="Rubenfield M.J."/>
            <person name="Ruiz A."/>
            <person name="Russo S."/>
            <person name="Salzberg S.L."/>
            <person name="Sanchez-Gracia A."/>
            <person name="Saranga D.J."/>
            <person name="Sato H."/>
            <person name="Schaeffer S.W."/>
            <person name="Schatz M.C."/>
            <person name="Schlenke T."/>
            <person name="Schwartz R."/>
            <person name="Segarra C."/>
            <person name="Singh R.S."/>
            <person name="Sirot L."/>
            <person name="Sirota M."/>
            <person name="Sisneros N.B."/>
            <person name="Smith C.D."/>
            <person name="Smith T.F."/>
            <person name="Spieth J."/>
            <person name="Stage D.E."/>
            <person name="Stark A."/>
            <person name="Stephan W."/>
            <person name="Strausberg R.L."/>
            <person name="Strempel S."/>
            <person name="Sturgill D."/>
            <person name="Sutton G."/>
            <person name="Sutton G.G."/>
            <person name="Tao W."/>
            <person name="Teichmann S."/>
            <person name="Tobari Y.N."/>
            <person name="Tomimura Y."/>
            <person name="Tsolas J.M."/>
            <person name="Valente V.L."/>
            <person name="Venter E."/>
            <person name="Venter J.C."/>
            <person name="Vicario S."/>
            <person name="Vieira F.G."/>
            <person name="Vilella A.J."/>
            <person name="Villasante A."/>
            <person name="Walenz B."/>
            <person name="Wang J."/>
            <person name="Wasserman M."/>
            <person name="Watts T."/>
            <person name="Wilson D."/>
            <person name="Wilson R.K."/>
            <person name="Wing R.A."/>
            <person name="Wolfner M.F."/>
            <person name="Wong A."/>
            <person name="Wong G.K."/>
            <person name="Wu C.I."/>
            <person name="Wu G."/>
            <person name="Yamamoto D."/>
            <person name="Yang H.P."/>
            <person name="Yang S.P."/>
            <person name="Yorke J.A."/>
            <person name="Yoshida K."/>
            <person name="Zdobnov E."/>
            <person name="Zhang P."/>
            <person name="Zhang Y."/>
            <person name="Zimin A.V."/>
            <person name="Baldwin J."/>
            <person name="Abdouelleil A."/>
            <person name="Abdulkadir J."/>
            <person name="Abebe A."/>
            <person name="Abera B."/>
            <person name="Abreu J."/>
            <person name="Acer S.C."/>
            <person name="Aftuck L."/>
            <person name="Alexander A."/>
            <person name="An P."/>
            <person name="Anderson E."/>
            <person name="Anderson S."/>
            <person name="Arachi H."/>
            <person name="Azer M."/>
            <person name="Bachantsang P."/>
            <person name="Barry A."/>
            <person name="Bayul T."/>
            <person name="Berlin A."/>
            <person name="Bessette D."/>
            <person name="Bloom T."/>
            <person name="Blye J."/>
            <person name="Boguslavskiy L."/>
            <person name="Bonnet C."/>
            <person name="Boukhgalter B."/>
            <person name="Bourzgui I."/>
            <person name="Brown A."/>
            <person name="Cahill P."/>
            <person name="Channer S."/>
            <person name="Cheshatsang Y."/>
            <person name="Chuda L."/>
            <person name="Citroen M."/>
            <person name="Collymore A."/>
            <person name="Cooke P."/>
            <person name="Costello M."/>
            <person name="D'Aco K."/>
            <person name="Daza R."/>
            <person name="De Haan G."/>
            <person name="DeGray S."/>
            <person name="DeMaso C."/>
            <person name="Dhargay N."/>
            <person name="Dooley K."/>
            <person name="Dooley E."/>
            <person name="Doricent M."/>
            <person name="Dorje P."/>
            <person name="Dorjee K."/>
            <person name="Dupes A."/>
            <person name="Elong R."/>
            <person name="Falk J."/>
            <person name="Farina A."/>
            <person name="Faro S."/>
            <person name="Ferguson D."/>
            <person name="Fisher S."/>
            <person name="Foley C.D."/>
            <person name="Franke A."/>
            <person name="Friedrich D."/>
            <person name="Gadbois L."/>
            <person name="Gearin G."/>
            <person name="Gearin C.R."/>
            <person name="Giannoukos G."/>
            <person name="Goode T."/>
            <person name="Graham J."/>
            <person name="Grandbois E."/>
            <person name="Grewal S."/>
            <person name="Gyaltsen K."/>
            <person name="Hafez N."/>
            <person name="Hagos B."/>
            <person name="Hall J."/>
            <person name="Henson C."/>
            <person name="Hollinger A."/>
            <person name="Honan T."/>
            <person name="Huard M.D."/>
            <person name="Hughes L."/>
            <person name="Hurhula B."/>
            <person name="Husby M.E."/>
            <person name="Kamat A."/>
            <person name="Kanga B."/>
            <person name="Kashin S."/>
            <person name="Khazanovich D."/>
            <person name="Kisner P."/>
            <person name="Lance K."/>
            <person name="Lara M."/>
            <person name="Lee W."/>
            <person name="Lennon N."/>
            <person name="Letendre F."/>
            <person name="LeVine R."/>
            <person name="Lipovsky A."/>
            <person name="Liu X."/>
            <person name="Liu J."/>
            <person name="Liu S."/>
            <person name="Lokyitsang T."/>
            <person name="Lokyitsang Y."/>
            <person name="Lubonja R."/>
            <person name="Lui A."/>
            <person name="MacDonald P."/>
            <person name="Magnisalis V."/>
            <person name="Maru K."/>
            <person name="Matthews C."/>
            <person name="McCusker W."/>
            <person name="McDonough S."/>
            <person name="Mehta T."/>
            <person name="Meldrim J."/>
            <person name="Meneus L."/>
            <person name="Mihai O."/>
            <person name="Mihalev A."/>
            <person name="Mihova T."/>
            <person name="Mittelman R."/>
            <person name="Mlenga V."/>
            <person name="Montmayeur A."/>
            <person name="Mulrain L."/>
            <person name="Navidi A."/>
            <person name="Naylor J."/>
            <person name="Negash T."/>
            <person name="Nguyen T."/>
            <person name="Nguyen N."/>
            <person name="Nicol R."/>
            <person name="Norbu C."/>
            <person name="Norbu N."/>
            <person name="Novod N."/>
            <person name="O'Neill B."/>
            <person name="Osman S."/>
            <person name="Markiewicz E."/>
            <person name="Oyono O.L."/>
            <person name="Patti C."/>
            <person name="Phunkhang P."/>
            <person name="Pierre F."/>
            <person name="Priest M."/>
            <person name="Raghuraman S."/>
            <person name="Rege F."/>
            <person name="Reyes R."/>
            <person name="Rise C."/>
            <person name="Rogov P."/>
            <person name="Ross K."/>
            <person name="Ryan E."/>
            <person name="Settipalli S."/>
            <person name="Shea T."/>
            <person name="Sherpa N."/>
            <person name="Shi L."/>
            <person name="Shih D."/>
            <person name="Sparrow T."/>
            <person name="Spaulding J."/>
            <person name="Stalker J."/>
            <person name="Stange-Thomann N."/>
            <person name="Stavropoulos S."/>
            <person name="Stone C."/>
            <person name="Strader C."/>
            <person name="Tesfaye S."/>
            <person name="Thomson T."/>
            <person name="Thoulutsang Y."/>
            <person name="Thoulutsang D."/>
            <person name="Topham K."/>
            <person name="Topping I."/>
            <person name="Tsamla T."/>
            <person name="Vassiliev H."/>
            <person name="Vo A."/>
            <person name="Wangchuk T."/>
            <person name="Wangdi T."/>
            <person name="Weiand M."/>
            <person name="Wilkinson J."/>
            <person name="Wilson A."/>
            <person name="Yadav S."/>
            <person name="Young G."/>
            <person name="Yu Q."/>
            <person name="Zembek L."/>
            <person name="Zhong D."/>
            <person name="Zimmer A."/>
            <person name="Zwirko Z."/>
            <person name="Jaffe D.B."/>
            <person name="Alvarez P."/>
            <person name="Brockman W."/>
            <person name="Butler J."/>
            <person name="Chin C."/>
            <person name="Gnerre S."/>
            <person name="Grabherr M."/>
            <person name="Kleber M."/>
            <person name="Mauceli E."/>
            <person name="MacCallum I."/>
        </authorList>
    </citation>
    <scope>NUCLEOTIDE SEQUENCE [LARGE SCALE GENOMIC DNA]</scope>
    <source>
        <strain evidence="11">Tucson 14024-0371.13</strain>
    </source>
</reference>
<keyword evidence="11" id="KW-1185">Reference proteome</keyword>
<dbReference type="GO" id="GO:0043235">
    <property type="term" value="C:receptor complex"/>
    <property type="evidence" value="ECO:0007669"/>
    <property type="project" value="TreeGrafter"/>
</dbReference>
<evidence type="ECO:0000313" key="10">
    <source>
        <dbReference type="EMBL" id="KPU72765.1"/>
    </source>
</evidence>
<proteinExistence type="inferred from homology"/>
<dbReference type="GO" id="GO:0038023">
    <property type="term" value="F:signaling receptor activity"/>
    <property type="evidence" value="ECO:0007669"/>
    <property type="project" value="InterPro"/>
</dbReference>
<evidence type="ECO:0000256" key="7">
    <source>
        <dbReference type="ARBA" id="ARBA00023180"/>
    </source>
</evidence>
<evidence type="ECO:0000256" key="5">
    <source>
        <dbReference type="ARBA" id="ARBA00023136"/>
    </source>
</evidence>
<feature type="domain" description="GDNF/GAS1" evidence="9">
    <location>
        <begin position="28"/>
        <end position="107"/>
    </location>
</feature>
<feature type="region of interest" description="Disordered" evidence="8">
    <location>
        <begin position="215"/>
        <end position="303"/>
    </location>
</feature>
<dbReference type="InterPro" id="IPR003438">
    <property type="entry name" value="GDNF_rcpt"/>
</dbReference>
<name>A0A0P8Y2I3_DROAN</name>
<dbReference type="InterPro" id="IPR016017">
    <property type="entry name" value="GDNF/GAS1"/>
</dbReference>
<gene>
    <name evidence="10" type="primary">Dana\GF23212</name>
    <name evidence="10" type="synonym">dana_GLEANR_7874</name>
    <name evidence="10" type="ORF">GF23212</name>
</gene>
<accession>A0A0P8Y2I3</accession>
<evidence type="ECO:0000313" key="11">
    <source>
        <dbReference type="Proteomes" id="UP000007801"/>
    </source>
</evidence>
<organism evidence="10 11">
    <name type="scientific">Drosophila ananassae</name>
    <name type="common">Fruit fly</name>
    <dbReference type="NCBI Taxonomy" id="7217"/>
    <lineage>
        <taxon>Eukaryota</taxon>
        <taxon>Metazoa</taxon>
        <taxon>Ecdysozoa</taxon>
        <taxon>Arthropoda</taxon>
        <taxon>Hexapoda</taxon>
        <taxon>Insecta</taxon>
        <taxon>Pterygota</taxon>
        <taxon>Neoptera</taxon>
        <taxon>Endopterygota</taxon>
        <taxon>Diptera</taxon>
        <taxon>Brachycera</taxon>
        <taxon>Muscomorpha</taxon>
        <taxon>Ephydroidea</taxon>
        <taxon>Drosophilidae</taxon>
        <taxon>Drosophila</taxon>
        <taxon>Sophophora</taxon>
    </lineage>
</organism>
<dbReference type="PANTHER" id="PTHR10269">
    <property type="entry name" value="GDNF RECEPTOR ALPHA"/>
    <property type="match status" value="1"/>
</dbReference>
<dbReference type="GO" id="GO:0050839">
    <property type="term" value="F:cell adhesion molecule binding"/>
    <property type="evidence" value="ECO:0007669"/>
    <property type="project" value="EnsemblMetazoa"/>
</dbReference>
<evidence type="ECO:0000256" key="1">
    <source>
        <dbReference type="ARBA" id="ARBA00004236"/>
    </source>
</evidence>
<dbReference type="GO" id="GO:0007399">
    <property type="term" value="P:nervous system development"/>
    <property type="evidence" value="ECO:0007669"/>
    <property type="project" value="TreeGrafter"/>
</dbReference>
<feature type="region of interest" description="Disordered" evidence="8">
    <location>
        <begin position="400"/>
        <end position="430"/>
    </location>
</feature>
<dbReference type="PANTHER" id="PTHR10269:SF12">
    <property type="entry name" value="GLIAL CELL LINE-DERIVED NEUROTROPHIC FAMILY RECEPTOR-LIKE, ISOFORM E"/>
    <property type="match status" value="1"/>
</dbReference>
<feature type="compositionally biased region" description="Basic residues" evidence="8">
    <location>
        <begin position="219"/>
        <end position="245"/>
    </location>
</feature>
<dbReference type="AlphaFoldDB" id="A0A0P8Y2I3"/>
<evidence type="ECO:0000256" key="2">
    <source>
        <dbReference type="ARBA" id="ARBA00005961"/>
    </source>
</evidence>
<dbReference type="SUPFAM" id="SSF110035">
    <property type="entry name" value="GDNF receptor-like"/>
    <property type="match status" value="2"/>
</dbReference>
<dbReference type="OrthoDB" id="6374728at2759"/>
<dbReference type="Pfam" id="PF02351">
    <property type="entry name" value="GDNF"/>
    <property type="match status" value="2"/>
</dbReference>
<sequence>MLKPSLAVIIGIFYLGSTIKGVVAILNCILARQLCFEDPSCSAILEIIPRVCGPIPVSCSTVTVTKCQAALRTLQAFQFFRPTCLCKEPGMDPDCNHFRDFLFDHPCGFVLKKAEKDPYPIDALPTCNHALSVCQQERKCLKLFEDFKTHCKVRDNKCKMENRDACHDSWTNLRLSPMFGCICPNNHMKKRCDRIFNIVNHNPCVDRLIFFPNGLPKLKQQRPKPRPQPKTRPKPKPKPKAKLKHYGGINGTELMSNNIEYHDEPNMELHSPSGAEDQEAAGDEEEGDEANGEDDDDEEEDDDYDDRIRAEIYSNYPHYLHPPSWGINNPLVLASHSPHTLDDDDDVVVEVANKKPPPVRHENLEHDVVVVVDAGPHSHGHPHTHTYYTHGDQTTISTGSGHGGEGGVGVPAPTIPSPPKYAEGYKLETL</sequence>
<feature type="compositionally biased region" description="Acidic residues" evidence="8">
    <location>
        <begin position="276"/>
        <end position="303"/>
    </location>
</feature>
<dbReference type="GO" id="GO:0009897">
    <property type="term" value="C:external side of plasma membrane"/>
    <property type="evidence" value="ECO:0007669"/>
    <property type="project" value="EnsemblMetazoa"/>
</dbReference>
<dbReference type="eggNOG" id="KOG3889">
    <property type="taxonomic scope" value="Eukaryota"/>
</dbReference>
<dbReference type="SMART" id="SM00907">
    <property type="entry name" value="GDNF"/>
    <property type="match status" value="2"/>
</dbReference>